<reference evidence="2" key="2">
    <citation type="submission" date="2015-06" db="UniProtKB">
        <authorList>
            <consortium name="EnsemblPlants"/>
        </authorList>
    </citation>
    <scope>IDENTIFICATION</scope>
    <source>
        <strain evidence="2">DM1-3 516 R44</strain>
    </source>
</reference>
<sequence length="334" mass="36568">MARSPSNFSEKMTREFYASYAATVRNAISKRAKPLDQPPFQATLVQNFSVDISEATILRLIYSLAHTLTINTSEYDYRICIIQSGPFQRDVEQRETLLRLLEATKTLDIGLIRDDDSLAAPRREPHIDLPPLEAQAPPSIATSQAASSSRATPTSGSTLVPLARVQKLEAQMATLLQYMRPWMQRSVEESKARMEHMMDGKIQAVHKCLDAFELRVLERHAPTIDMTTFQSKLAKLCADVDAILAPAEVVPKTTPKAKEDEVVMSALFGDLLLGSDTALLSTLLISMRPDGQERESGRSSRSTTEGVPTVDKGATDSVPIADPVGSGKPDSPAS</sequence>
<evidence type="ECO:0000313" key="3">
    <source>
        <dbReference type="Proteomes" id="UP000011115"/>
    </source>
</evidence>
<reference evidence="3" key="1">
    <citation type="journal article" date="2011" name="Nature">
        <title>Genome sequence and analysis of the tuber crop potato.</title>
        <authorList>
            <consortium name="The Potato Genome Sequencing Consortium"/>
        </authorList>
    </citation>
    <scope>NUCLEOTIDE SEQUENCE [LARGE SCALE GENOMIC DNA]</scope>
    <source>
        <strain evidence="3">cv. DM1-3 516 R44</strain>
    </source>
</reference>
<dbReference type="InParanoid" id="M1DVY0"/>
<protein>
    <submittedName>
        <fullName evidence="2">Integrase core domain containing protein</fullName>
    </submittedName>
</protein>
<feature type="region of interest" description="Disordered" evidence="1">
    <location>
        <begin position="122"/>
        <end position="157"/>
    </location>
</feature>
<evidence type="ECO:0000313" key="2">
    <source>
        <dbReference type="EnsemblPlants" id="PGSC0003DMT400095277"/>
    </source>
</evidence>
<proteinExistence type="predicted"/>
<name>M1DVY0_SOLTU</name>
<dbReference type="AlphaFoldDB" id="M1DVY0"/>
<dbReference type="EnsemblPlants" id="PGSC0003DMT400095277">
    <property type="protein sequence ID" value="PGSC0003DMT400095277"/>
    <property type="gene ID" value="PGSC0003DMG400044848"/>
</dbReference>
<feature type="region of interest" description="Disordered" evidence="1">
    <location>
        <begin position="289"/>
        <end position="334"/>
    </location>
</feature>
<accession>M1DVY0</accession>
<evidence type="ECO:0000256" key="1">
    <source>
        <dbReference type="SAM" id="MobiDB-lite"/>
    </source>
</evidence>
<dbReference type="PaxDb" id="4113-PGSC0003DMT400095277"/>
<keyword evidence="3" id="KW-1185">Reference proteome</keyword>
<feature type="compositionally biased region" description="Low complexity" evidence="1">
    <location>
        <begin position="134"/>
        <end position="155"/>
    </location>
</feature>
<dbReference type="Gramene" id="PGSC0003DMT400095277">
    <property type="protein sequence ID" value="PGSC0003DMT400095277"/>
    <property type="gene ID" value="PGSC0003DMG400044848"/>
</dbReference>
<organism evidence="2 3">
    <name type="scientific">Solanum tuberosum</name>
    <name type="common">Potato</name>
    <dbReference type="NCBI Taxonomy" id="4113"/>
    <lineage>
        <taxon>Eukaryota</taxon>
        <taxon>Viridiplantae</taxon>
        <taxon>Streptophyta</taxon>
        <taxon>Embryophyta</taxon>
        <taxon>Tracheophyta</taxon>
        <taxon>Spermatophyta</taxon>
        <taxon>Magnoliopsida</taxon>
        <taxon>eudicotyledons</taxon>
        <taxon>Gunneridae</taxon>
        <taxon>Pentapetalae</taxon>
        <taxon>asterids</taxon>
        <taxon>lamiids</taxon>
        <taxon>Solanales</taxon>
        <taxon>Solanaceae</taxon>
        <taxon>Solanoideae</taxon>
        <taxon>Solaneae</taxon>
        <taxon>Solanum</taxon>
    </lineage>
</organism>
<dbReference type="HOGENOM" id="CLU_832629_0_0_1"/>
<dbReference type="Proteomes" id="UP000011115">
    <property type="component" value="Unassembled WGS sequence"/>
</dbReference>